<dbReference type="InterPro" id="IPR015421">
    <property type="entry name" value="PyrdxlP-dep_Trfase_major"/>
</dbReference>
<keyword evidence="13" id="KW-1185">Reference proteome</keyword>
<proteinExistence type="inferred from homology"/>
<dbReference type="GO" id="GO:0031071">
    <property type="term" value="F:cysteine desulfurase activity"/>
    <property type="evidence" value="ECO:0007669"/>
    <property type="project" value="UniProtKB-EC"/>
</dbReference>
<evidence type="ECO:0000256" key="9">
    <source>
        <dbReference type="ARBA" id="ARBA00050776"/>
    </source>
</evidence>
<evidence type="ECO:0000256" key="4">
    <source>
        <dbReference type="ARBA" id="ARBA00022679"/>
    </source>
</evidence>
<evidence type="ECO:0000259" key="11">
    <source>
        <dbReference type="Pfam" id="PF00266"/>
    </source>
</evidence>
<dbReference type="PANTHER" id="PTHR11601">
    <property type="entry name" value="CYSTEINE DESULFURYLASE FAMILY MEMBER"/>
    <property type="match status" value="1"/>
</dbReference>
<dbReference type="PROSITE" id="PS00595">
    <property type="entry name" value="AA_TRANSFER_CLASS_5"/>
    <property type="match status" value="1"/>
</dbReference>
<sequence>MNAYLDNSATTKPYKEVVDEMVLALTKDFENPSAAYRRGLEVELKIKKIRTNIAKTIGAKEKSIIFTSGGTESNNAIIRSVASLNKKRRNHIITSAIEHPAVLNTVKSLESDGFEITVLDVDKNGSVDIKQLKNSLNERTCLVSIMFVNNEIGIVEPIEDIGKIIKEYDKEIFFHVDAVQGYGKLKIDVDKLKVDFLSVSGHKIHGPKGIGFMYIRDENKFSPLITGGGQEFNIRPGTENVPGIFGIGKAVEILFADLDENICKMKGVRDYLYNQLKENIDGIHLNTDLNNSVCHVLNVSFEDIRGEVLLHYLEGDGICVSTGSACSSKKKGSHVLNAIGLSPELIDGAIRFSVSEFTTAKEIDYAVEKIKNYVEIIRLLSKNKKRR</sequence>
<dbReference type="InterPro" id="IPR020578">
    <property type="entry name" value="Aminotrans_V_PyrdxlP_BS"/>
</dbReference>
<evidence type="ECO:0000256" key="3">
    <source>
        <dbReference type="ARBA" id="ARBA00012239"/>
    </source>
</evidence>
<evidence type="ECO:0000256" key="2">
    <source>
        <dbReference type="ARBA" id="ARBA00006490"/>
    </source>
</evidence>
<evidence type="ECO:0000256" key="6">
    <source>
        <dbReference type="ARBA" id="ARBA00022898"/>
    </source>
</evidence>
<dbReference type="Proteomes" id="UP000440713">
    <property type="component" value="Unassembled WGS sequence"/>
</dbReference>
<dbReference type="GO" id="GO:0051536">
    <property type="term" value="F:iron-sulfur cluster binding"/>
    <property type="evidence" value="ECO:0007669"/>
    <property type="project" value="UniProtKB-KW"/>
</dbReference>
<dbReference type="GO" id="GO:0046872">
    <property type="term" value="F:metal ion binding"/>
    <property type="evidence" value="ECO:0007669"/>
    <property type="project" value="UniProtKB-KW"/>
</dbReference>
<dbReference type="Gene3D" id="1.10.260.50">
    <property type="match status" value="1"/>
</dbReference>
<dbReference type="EC" id="2.8.1.7" evidence="3"/>
<comment type="caution">
    <text evidence="12">The sequence shown here is derived from an EMBL/GenBank/DDBJ whole genome shotgun (WGS) entry which is preliminary data.</text>
</comment>
<dbReference type="Gene3D" id="3.40.640.10">
    <property type="entry name" value="Type I PLP-dependent aspartate aminotransferase-like (Major domain)"/>
    <property type="match status" value="1"/>
</dbReference>
<evidence type="ECO:0000313" key="12">
    <source>
        <dbReference type="EMBL" id="MST61411.1"/>
    </source>
</evidence>
<evidence type="ECO:0000313" key="13">
    <source>
        <dbReference type="Proteomes" id="UP000440713"/>
    </source>
</evidence>
<reference evidence="12 13" key="1">
    <citation type="submission" date="2019-08" db="EMBL/GenBank/DDBJ databases">
        <title>In-depth cultivation of the pig gut microbiome towards novel bacterial diversity and tailored functional studies.</title>
        <authorList>
            <person name="Wylensek D."/>
            <person name="Hitch T.C.A."/>
            <person name="Clavel T."/>
        </authorList>
    </citation>
    <scope>NUCLEOTIDE SEQUENCE [LARGE SCALE GENOMIC DNA]</scope>
    <source>
        <strain evidence="12 13">WCA-SAB-591-4A-A</strain>
    </source>
</reference>
<keyword evidence="6" id="KW-0663">Pyridoxal phosphate</keyword>
<dbReference type="EMBL" id="VUNE01000001">
    <property type="protein sequence ID" value="MST61411.1"/>
    <property type="molecule type" value="Genomic_DNA"/>
</dbReference>
<dbReference type="InterPro" id="IPR015424">
    <property type="entry name" value="PyrdxlP-dep_Trfase"/>
</dbReference>
<evidence type="ECO:0000256" key="8">
    <source>
        <dbReference type="ARBA" id="ARBA00023014"/>
    </source>
</evidence>
<comment type="catalytic activity">
    <reaction evidence="9">
        <text>(sulfur carrier)-H + L-cysteine = (sulfur carrier)-SH + L-alanine</text>
        <dbReference type="Rhea" id="RHEA:43892"/>
        <dbReference type="Rhea" id="RHEA-COMP:14737"/>
        <dbReference type="Rhea" id="RHEA-COMP:14739"/>
        <dbReference type="ChEBI" id="CHEBI:29917"/>
        <dbReference type="ChEBI" id="CHEBI:35235"/>
        <dbReference type="ChEBI" id="CHEBI:57972"/>
        <dbReference type="ChEBI" id="CHEBI:64428"/>
        <dbReference type="EC" id="2.8.1.7"/>
    </reaction>
</comment>
<evidence type="ECO:0000256" key="10">
    <source>
        <dbReference type="RuleBase" id="RU004504"/>
    </source>
</evidence>
<dbReference type="PANTHER" id="PTHR11601:SF34">
    <property type="entry name" value="CYSTEINE DESULFURASE"/>
    <property type="match status" value="1"/>
</dbReference>
<dbReference type="Pfam" id="PF00266">
    <property type="entry name" value="Aminotran_5"/>
    <property type="match status" value="1"/>
</dbReference>
<dbReference type="SUPFAM" id="SSF53383">
    <property type="entry name" value="PLP-dependent transferases"/>
    <property type="match status" value="1"/>
</dbReference>
<keyword evidence="8" id="KW-0411">Iron-sulfur</keyword>
<name>A0A6N7WZK7_9FIRM</name>
<keyword evidence="5" id="KW-0479">Metal-binding</keyword>
<comment type="cofactor">
    <cofactor evidence="1 10">
        <name>pyridoxal 5'-phosphate</name>
        <dbReference type="ChEBI" id="CHEBI:597326"/>
    </cofactor>
</comment>
<gene>
    <name evidence="12" type="ORF">FYJ71_00245</name>
</gene>
<keyword evidence="4" id="KW-0808">Transferase</keyword>
<protein>
    <recommendedName>
        <fullName evidence="3">cysteine desulfurase</fullName>
        <ecNumber evidence="3">2.8.1.7</ecNumber>
    </recommendedName>
</protein>
<organism evidence="12 13">
    <name type="scientific">Peptostreptococcus porci</name>
    <dbReference type="NCBI Taxonomy" id="2652282"/>
    <lineage>
        <taxon>Bacteria</taxon>
        <taxon>Bacillati</taxon>
        <taxon>Bacillota</taxon>
        <taxon>Clostridia</taxon>
        <taxon>Peptostreptococcales</taxon>
        <taxon>Peptostreptococcaceae</taxon>
        <taxon>Peptostreptococcus</taxon>
    </lineage>
</organism>
<comment type="similarity">
    <text evidence="2">Belongs to the class-V pyridoxal-phosphate-dependent aminotransferase family. NifS/IscS subfamily.</text>
</comment>
<evidence type="ECO:0000256" key="1">
    <source>
        <dbReference type="ARBA" id="ARBA00001933"/>
    </source>
</evidence>
<dbReference type="FunFam" id="3.40.640.10:FF:000084">
    <property type="entry name" value="IscS-like cysteine desulfurase"/>
    <property type="match status" value="1"/>
</dbReference>
<dbReference type="Gene3D" id="3.90.1150.10">
    <property type="entry name" value="Aspartate Aminotransferase, domain 1"/>
    <property type="match status" value="1"/>
</dbReference>
<dbReference type="PIRSF" id="PIRSF005572">
    <property type="entry name" value="NifS"/>
    <property type="match status" value="1"/>
</dbReference>
<evidence type="ECO:0000256" key="5">
    <source>
        <dbReference type="ARBA" id="ARBA00022723"/>
    </source>
</evidence>
<dbReference type="RefSeq" id="WP_154536854.1">
    <property type="nucleotide sequence ID" value="NZ_VUNE01000001.1"/>
</dbReference>
<evidence type="ECO:0000256" key="7">
    <source>
        <dbReference type="ARBA" id="ARBA00023004"/>
    </source>
</evidence>
<dbReference type="InterPro" id="IPR015422">
    <property type="entry name" value="PyrdxlP-dep_Trfase_small"/>
</dbReference>
<dbReference type="AlphaFoldDB" id="A0A6N7WZK7"/>
<accession>A0A6N7WZK7</accession>
<dbReference type="InterPro" id="IPR016454">
    <property type="entry name" value="Cysteine_dSase"/>
</dbReference>
<feature type="domain" description="Aminotransferase class V" evidence="11">
    <location>
        <begin position="4"/>
        <end position="365"/>
    </location>
</feature>
<keyword evidence="7" id="KW-0408">Iron</keyword>
<dbReference type="InterPro" id="IPR000192">
    <property type="entry name" value="Aminotrans_V_dom"/>
</dbReference>